<evidence type="ECO:0000256" key="1">
    <source>
        <dbReference type="ARBA" id="ARBA00022679"/>
    </source>
</evidence>
<keyword evidence="1" id="KW-0808">Transferase</keyword>
<proteinExistence type="predicted"/>
<dbReference type="Gene3D" id="3.40.50.150">
    <property type="entry name" value="Vaccinia Virus protein VP39"/>
    <property type="match status" value="1"/>
</dbReference>
<accession>A0ABY1S3Y8</accession>
<reference evidence="3 4" key="1">
    <citation type="submission" date="2017-05" db="EMBL/GenBank/DDBJ databases">
        <authorList>
            <person name="Varghese N."/>
            <person name="Submissions S."/>
        </authorList>
    </citation>
    <scope>NUCLEOTIDE SEQUENCE [LARGE SCALE GENOMIC DNA]</scope>
    <source>
        <strain evidence="3 4">CGMCC 1.7287</strain>
    </source>
</reference>
<evidence type="ECO:0000313" key="4">
    <source>
        <dbReference type="Proteomes" id="UP001159257"/>
    </source>
</evidence>
<feature type="domain" description="Methyltransferase type 11" evidence="2">
    <location>
        <begin position="63"/>
        <end position="160"/>
    </location>
</feature>
<dbReference type="InterPro" id="IPR050447">
    <property type="entry name" value="Erg6_SMT_methyltransf"/>
</dbReference>
<dbReference type="InterPro" id="IPR029063">
    <property type="entry name" value="SAM-dependent_MTases_sf"/>
</dbReference>
<dbReference type="InterPro" id="IPR013216">
    <property type="entry name" value="Methyltransf_11"/>
</dbReference>
<dbReference type="Pfam" id="PF08241">
    <property type="entry name" value="Methyltransf_11"/>
    <property type="match status" value="1"/>
</dbReference>
<dbReference type="EMBL" id="FXWV01000021">
    <property type="protein sequence ID" value="SMR78361.1"/>
    <property type="molecule type" value="Genomic_DNA"/>
</dbReference>
<dbReference type="PANTHER" id="PTHR44068">
    <property type="entry name" value="ZGC:194242"/>
    <property type="match status" value="1"/>
</dbReference>
<dbReference type="Proteomes" id="UP001159257">
    <property type="component" value="Unassembled WGS sequence"/>
</dbReference>
<keyword evidence="3" id="KW-0489">Methyltransferase</keyword>
<keyword evidence="4" id="KW-1185">Reference proteome</keyword>
<gene>
    <name evidence="3" type="ORF">SAMN04487964_12127</name>
</gene>
<evidence type="ECO:0000313" key="3">
    <source>
        <dbReference type="EMBL" id="SMR78361.1"/>
    </source>
</evidence>
<name>A0ABY1S3Y8_9GAMM</name>
<evidence type="ECO:0000259" key="2">
    <source>
        <dbReference type="Pfam" id="PF08241"/>
    </source>
</evidence>
<dbReference type="CDD" id="cd02440">
    <property type="entry name" value="AdoMet_MTases"/>
    <property type="match status" value="1"/>
</dbReference>
<comment type="caution">
    <text evidence="3">The sequence shown here is derived from an EMBL/GenBank/DDBJ whole genome shotgun (WGS) entry which is preliminary data.</text>
</comment>
<organism evidence="3 4">
    <name type="scientific">Marinobacterium sediminicola</name>
    <dbReference type="NCBI Taxonomy" id="518898"/>
    <lineage>
        <taxon>Bacteria</taxon>
        <taxon>Pseudomonadati</taxon>
        <taxon>Pseudomonadota</taxon>
        <taxon>Gammaproteobacteria</taxon>
        <taxon>Oceanospirillales</taxon>
        <taxon>Oceanospirillaceae</taxon>
        <taxon>Marinobacterium</taxon>
    </lineage>
</organism>
<dbReference type="SUPFAM" id="SSF53335">
    <property type="entry name" value="S-adenosyl-L-methionine-dependent methyltransferases"/>
    <property type="match status" value="1"/>
</dbReference>
<dbReference type="GO" id="GO:0032259">
    <property type="term" value="P:methylation"/>
    <property type="evidence" value="ECO:0007669"/>
    <property type="project" value="UniProtKB-KW"/>
</dbReference>
<sequence>MRQGFSERDALRLKGLSKDMNEHDQYMQDFMTIFSSLDRWGPGSEEDTLSALHQVPHTPRRLLEIGCGNGVATRLLAQHTTAAITAVDNAASALEKLTAIARLNGTASRIETVCASMTDLPFADATFDLVWAEGCAYIMGVEQALECWRSLLEPNGILVLSDLVWLTGTPSGEAIEFWRNDYPDMTSTERRVEQMDKAGYHLLNTFSLSRQAWDNYIVPLRARIDELHTHMPNSTALADLDRELNIYQDCLGEFGYQFFILQKC</sequence>
<dbReference type="PANTHER" id="PTHR44068:SF11">
    <property type="entry name" value="GERANYL DIPHOSPHATE 2-C-METHYLTRANSFERASE"/>
    <property type="match status" value="1"/>
</dbReference>
<dbReference type="GO" id="GO:0008168">
    <property type="term" value="F:methyltransferase activity"/>
    <property type="evidence" value="ECO:0007669"/>
    <property type="project" value="UniProtKB-KW"/>
</dbReference>
<protein>
    <submittedName>
        <fullName evidence="3">Methyltransferase domain-containing protein</fullName>
    </submittedName>
</protein>